<accession>A0A2A5CFI3</accession>
<dbReference type="GO" id="GO:0005524">
    <property type="term" value="F:ATP binding"/>
    <property type="evidence" value="ECO:0007669"/>
    <property type="project" value="UniProtKB-KW"/>
</dbReference>
<feature type="transmembrane region" description="Helical" evidence="9">
    <location>
        <begin position="80"/>
        <end position="98"/>
    </location>
</feature>
<feature type="domain" description="Histidine kinase" evidence="10">
    <location>
        <begin position="218"/>
        <end position="423"/>
    </location>
</feature>
<keyword evidence="9" id="KW-0812">Transmembrane</keyword>
<dbReference type="PANTHER" id="PTHR44936">
    <property type="entry name" value="SENSOR PROTEIN CREC"/>
    <property type="match status" value="1"/>
</dbReference>
<sequence>MANSQFFPLAASQQNLQRLLSIRMIVFACQLVALLYTYLFLSIELNYALILSTMVVFVLINGSVFLRLAKPWPITDPEFLGHLLLDIVGLSILLYLTGGANNPFVSYYLVPITIAAAILPWAYTWALAALCLLCYSLLLFFYLPLPALMAMDMSSESIMPGLHVMGMWFNFLVSAGLITYFVVKMAATLREQQNKLTRYREDNLRDEQILAVAIQAAGTAHELGTPLNTVAILVKEMANEQSSNPELTRQLGIIEQQITRCKNSLRELVNQADFREAGKAKTLSLQDFIHLLMNQWQLIRPEIKLTLNMPESEPSPSITTDATLQQAIINILNNAADASPNGVEVNVQWDRASWTLKVRDYGEGLNDELAEQLGSAIITTKEHGLGVGLVLSQASINRLNGTVKLYRHVEQGAVTEVTLPLQEPEHGR</sequence>
<evidence type="ECO:0000256" key="5">
    <source>
        <dbReference type="ARBA" id="ARBA00022679"/>
    </source>
</evidence>
<keyword evidence="6" id="KW-0547">Nucleotide-binding</keyword>
<dbReference type="EMBL" id="NVWI01000002">
    <property type="protein sequence ID" value="PCJ42532.1"/>
    <property type="molecule type" value="Genomic_DNA"/>
</dbReference>
<feature type="transmembrane region" description="Helical" evidence="9">
    <location>
        <begin position="104"/>
        <end position="122"/>
    </location>
</feature>
<comment type="subcellular location">
    <subcellularLocation>
        <location evidence="2">Cell membrane</location>
        <topology evidence="2">Multi-pass membrane protein</topology>
    </subcellularLocation>
</comment>
<evidence type="ECO:0000313" key="11">
    <source>
        <dbReference type="EMBL" id="PCJ42532.1"/>
    </source>
</evidence>
<evidence type="ECO:0000256" key="7">
    <source>
        <dbReference type="ARBA" id="ARBA00022777"/>
    </source>
</evidence>
<dbReference type="SUPFAM" id="SSF55874">
    <property type="entry name" value="ATPase domain of HSP90 chaperone/DNA topoisomerase II/histidine kinase"/>
    <property type="match status" value="1"/>
</dbReference>
<dbReference type="InterPro" id="IPR003594">
    <property type="entry name" value="HATPase_dom"/>
</dbReference>
<feature type="transmembrane region" description="Helical" evidence="9">
    <location>
        <begin position="127"/>
        <end position="145"/>
    </location>
</feature>
<dbReference type="PANTHER" id="PTHR44936:SF10">
    <property type="entry name" value="SENSOR PROTEIN RSTB"/>
    <property type="match status" value="1"/>
</dbReference>
<evidence type="ECO:0000256" key="3">
    <source>
        <dbReference type="ARBA" id="ARBA00012438"/>
    </source>
</evidence>
<evidence type="ECO:0000256" key="1">
    <source>
        <dbReference type="ARBA" id="ARBA00000085"/>
    </source>
</evidence>
<comment type="catalytic activity">
    <reaction evidence="1">
        <text>ATP + protein L-histidine = ADP + protein N-phospho-L-histidine.</text>
        <dbReference type="EC" id="2.7.13.3"/>
    </reaction>
</comment>
<dbReference type="InterPro" id="IPR003661">
    <property type="entry name" value="HisK_dim/P_dom"/>
</dbReference>
<dbReference type="Pfam" id="PF02518">
    <property type="entry name" value="HATPase_c"/>
    <property type="match status" value="1"/>
</dbReference>
<dbReference type="GO" id="GO:0005886">
    <property type="term" value="C:plasma membrane"/>
    <property type="evidence" value="ECO:0007669"/>
    <property type="project" value="UniProtKB-SubCell"/>
</dbReference>
<name>A0A2A5CFI3_9GAMM</name>
<feature type="transmembrane region" description="Helical" evidence="9">
    <location>
        <begin position="20"/>
        <end position="41"/>
    </location>
</feature>
<comment type="caution">
    <text evidence="11">The sequence shown here is derived from an EMBL/GenBank/DDBJ whole genome shotgun (WGS) entry which is preliminary data.</text>
</comment>
<keyword evidence="7" id="KW-0418">Kinase</keyword>
<evidence type="ECO:0000313" key="12">
    <source>
        <dbReference type="Proteomes" id="UP000228987"/>
    </source>
</evidence>
<evidence type="ECO:0000256" key="6">
    <source>
        <dbReference type="ARBA" id="ARBA00022741"/>
    </source>
</evidence>
<keyword evidence="4" id="KW-1003">Cell membrane</keyword>
<gene>
    <name evidence="11" type="ORF">COA71_03195</name>
</gene>
<keyword evidence="9" id="KW-0472">Membrane</keyword>
<protein>
    <recommendedName>
        <fullName evidence="3">histidine kinase</fullName>
        <ecNumber evidence="3">2.7.13.3</ecNumber>
    </recommendedName>
</protein>
<dbReference type="InterPro" id="IPR050980">
    <property type="entry name" value="2C_sensor_his_kinase"/>
</dbReference>
<dbReference type="InterPro" id="IPR036890">
    <property type="entry name" value="HATPase_C_sf"/>
</dbReference>
<keyword evidence="8 11" id="KW-0067">ATP-binding</keyword>
<dbReference type="Proteomes" id="UP000228987">
    <property type="component" value="Unassembled WGS sequence"/>
</dbReference>
<dbReference type="EC" id="2.7.13.3" evidence="3"/>
<reference evidence="12" key="1">
    <citation type="submission" date="2017-08" db="EMBL/GenBank/DDBJ databases">
        <title>A dynamic microbial community with high functional redundancy inhabits the cold, oxic subseafloor aquifer.</title>
        <authorList>
            <person name="Tully B.J."/>
            <person name="Wheat C.G."/>
            <person name="Glazer B.T."/>
            <person name="Huber J.A."/>
        </authorList>
    </citation>
    <scope>NUCLEOTIDE SEQUENCE [LARGE SCALE GENOMIC DNA]</scope>
</reference>
<feature type="transmembrane region" description="Helical" evidence="9">
    <location>
        <begin position="47"/>
        <end position="68"/>
    </location>
</feature>
<evidence type="ECO:0000259" key="10">
    <source>
        <dbReference type="PROSITE" id="PS50109"/>
    </source>
</evidence>
<dbReference type="PROSITE" id="PS50109">
    <property type="entry name" value="HIS_KIN"/>
    <property type="match status" value="1"/>
</dbReference>
<dbReference type="InterPro" id="IPR036097">
    <property type="entry name" value="HisK_dim/P_sf"/>
</dbReference>
<dbReference type="SUPFAM" id="SSF47384">
    <property type="entry name" value="Homodimeric domain of signal transducing histidine kinase"/>
    <property type="match status" value="1"/>
</dbReference>
<dbReference type="SMART" id="SM00387">
    <property type="entry name" value="HATPase_c"/>
    <property type="match status" value="1"/>
</dbReference>
<dbReference type="GO" id="GO:0000155">
    <property type="term" value="F:phosphorelay sensor kinase activity"/>
    <property type="evidence" value="ECO:0007669"/>
    <property type="project" value="InterPro"/>
</dbReference>
<keyword evidence="9" id="KW-1133">Transmembrane helix</keyword>
<feature type="transmembrane region" description="Helical" evidence="9">
    <location>
        <begin position="165"/>
        <end position="183"/>
    </location>
</feature>
<organism evidence="11 12">
    <name type="scientific">SAR86 cluster bacterium</name>
    <dbReference type="NCBI Taxonomy" id="2030880"/>
    <lineage>
        <taxon>Bacteria</taxon>
        <taxon>Pseudomonadati</taxon>
        <taxon>Pseudomonadota</taxon>
        <taxon>Gammaproteobacteria</taxon>
        <taxon>SAR86 cluster</taxon>
    </lineage>
</organism>
<evidence type="ECO:0000256" key="2">
    <source>
        <dbReference type="ARBA" id="ARBA00004651"/>
    </source>
</evidence>
<dbReference type="Gene3D" id="3.30.565.10">
    <property type="entry name" value="Histidine kinase-like ATPase, C-terminal domain"/>
    <property type="match status" value="1"/>
</dbReference>
<keyword evidence="5" id="KW-0808">Transferase</keyword>
<evidence type="ECO:0000256" key="9">
    <source>
        <dbReference type="SAM" id="Phobius"/>
    </source>
</evidence>
<dbReference type="CDD" id="cd00082">
    <property type="entry name" value="HisKA"/>
    <property type="match status" value="1"/>
</dbReference>
<evidence type="ECO:0000256" key="4">
    <source>
        <dbReference type="ARBA" id="ARBA00022475"/>
    </source>
</evidence>
<dbReference type="AlphaFoldDB" id="A0A2A5CFI3"/>
<evidence type="ECO:0000256" key="8">
    <source>
        <dbReference type="ARBA" id="ARBA00022840"/>
    </source>
</evidence>
<proteinExistence type="predicted"/>
<dbReference type="Gene3D" id="1.10.287.130">
    <property type="match status" value="1"/>
</dbReference>
<dbReference type="InterPro" id="IPR005467">
    <property type="entry name" value="His_kinase_dom"/>
</dbReference>